<reference evidence="1 2" key="1">
    <citation type="journal article" date="2022" name="Hortic Res">
        <title>A haplotype resolved chromosomal level avocado genome allows analysis of novel avocado genes.</title>
        <authorList>
            <person name="Nath O."/>
            <person name="Fletcher S.J."/>
            <person name="Hayward A."/>
            <person name="Shaw L.M."/>
            <person name="Masouleh A.K."/>
            <person name="Furtado A."/>
            <person name="Henry R.J."/>
            <person name="Mitter N."/>
        </authorList>
    </citation>
    <scope>NUCLEOTIDE SEQUENCE [LARGE SCALE GENOMIC DNA]</scope>
    <source>
        <strain evidence="2">cv. Hass</strain>
    </source>
</reference>
<proteinExistence type="predicted"/>
<keyword evidence="2" id="KW-1185">Reference proteome</keyword>
<comment type="caution">
    <text evidence="1">The sequence shown here is derived from an EMBL/GenBank/DDBJ whole genome shotgun (WGS) entry which is preliminary data.</text>
</comment>
<dbReference type="EMBL" id="CM056815">
    <property type="protein sequence ID" value="KAJ8629093.1"/>
    <property type="molecule type" value="Genomic_DNA"/>
</dbReference>
<organism evidence="1 2">
    <name type="scientific">Persea americana</name>
    <name type="common">Avocado</name>
    <dbReference type="NCBI Taxonomy" id="3435"/>
    <lineage>
        <taxon>Eukaryota</taxon>
        <taxon>Viridiplantae</taxon>
        <taxon>Streptophyta</taxon>
        <taxon>Embryophyta</taxon>
        <taxon>Tracheophyta</taxon>
        <taxon>Spermatophyta</taxon>
        <taxon>Magnoliopsida</taxon>
        <taxon>Magnoliidae</taxon>
        <taxon>Laurales</taxon>
        <taxon>Lauraceae</taxon>
        <taxon>Persea</taxon>
    </lineage>
</organism>
<evidence type="ECO:0000313" key="1">
    <source>
        <dbReference type="EMBL" id="KAJ8629093.1"/>
    </source>
</evidence>
<evidence type="ECO:0000313" key="2">
    <source>
        <dbReference type="Proteomes" id="UP001234297"/>
    </source>
</evidence>
<sequence length="271" mass="30267">MSEENHHPQSTRIPFSLLPTEKNPEKEEERKTATEREKTLHPTLVSGRPTRANRYHRPSCHFSTSHSPTATYPPFLLNGFSRVSILRSGAFVRRMALAIDYRSELRCGNSDTMIRKGLGLGHFARAIGRKRVLVLCCLEGSAFSSPPSTLLQKRPGRKCGTGSLHLEALPQDILVHILCCVDHNDLKQLFHVSKSVRKAALIAEKIHFAFSTPPSKTTRLTTPVSDLDDADELDDALNAPRQQRFRSRLSREKLVGISVALFPSPEEKQGA</sequence>
<dbReference type="Proteomes" id="UP001234297">
    <property type="component" value="Chromosome 7"/>
</dbReference>
<protein>
    <submittedName>
        <fullName evidence="1">Uncharacterized protein</fullName>
    </submittedName>
</protein>
<name>A0ACC2L748_PERAE</name>
<accession>A0ACC2L748</accession>
<gene>
    <name evidence="1" type="ORF">MRB53_022416</name>
</gene>